<protein>
    <submittedName>
        <fullName evidence="2">Oidioi.mRNA.OKI2018_I69.chr1.g1940.t1.cds</fullName>
    </submittedName>
</protein>
<evidence type="ECO:0000256" key="1">
    <source>
        <dbReference type="SAM" id="SignalP"/>
    </source>
</evidence>
<dbReference type="EMBL" id="OU015566">
    <property type="protein sequence ID" value="CAG5105227.1"/>
    <property type="molecule type" value="Genomic_DNA"/>
</dbReference>
<gene>
    <name evidence="2" type="ORF">OKIOD_LOCUS10705</name>
</gene>
<keyword evidence="1" id="KW-0732">Signal</keyword>
<proteinExistence type="predicted"/>
<feature type="signal peptide" evidence="1">
    <location>
        <begin position="1"/>
        <end position="15"/>
    </location>
</feature>
<feature type="chain" id="PRO_5046851083" evidence="1">
    <location>
        <begin position="16"/>
        <end position="123"/>
    </location>
</feature>
<organism evidence="2 3">
    <name type="scientific">Oikopleura dioica</name>
    <name type="common">Tunicate</name>
    <dbReference type="NCBI Taxonomy" id="34765"/>
    <lineage>
        <taxon>Eukaryota</taxon>
        <taxon>Metazoa</taxon>
        <taxon>Chordata</taxon>
        <taxon>Tunicata</taxon>
        <taxon>Appendicularia</taxon>
        <taxon>Copelata</taxon>
        <taxon>Oikopleuridae</taxon>
        <taxon>Oikopleura</taxon>
    </lineage>
</organism>
<name>A0ABN7STR2_OIKDI</name>
<evidence type="ECO:0000313" key="3">
    <source>
        <dbReference type="Proteomes" id="UP001158576"/>
    </source>
</evidence>
<dbReference type="Proteomes" id="UP001158576">
    <property type="component" value="Chromosome 1"/>
</dbReference>
<evidence type="ECO:0000313" key="2">
    <source>
        <dbReference type="EMBL" id="CAG5105227.1"/>
    </source>
</evidence>
<reference evidence="2 3" key="1">
    <citation type="submission" date="2021-04" db="EMBL/GenBank/DDBJ databases">
        <authorList>
            <person name="Bliznina A."/>
        </authorList>
    </citation>
    <scope>NUCLEOTIDE SEQUENCE [LARGE SCALE GENOMIC DNA]</scope>
</reference>
<keyword evidence="3" id="KW-1185">Reference proteome</keyword>
<sequence>MRKIPLIFILHGTLATWERGCPDCNKDNVYGRDCSRGRFCTDCLENYVESFDPSKPTTVDVPVDKYAIGSMVRIVKGSEGDIIRERYDCKEDNEDYCKYECFNICNKNANCNTGYGYKDGPGV</sequence>
<accession>A0ABN7STR2</accession>